<dbReference type="EMBL" id="JBBPBN010000037">
    <property type="protein sequence ID" value="KAK9000866.1"/>
    <property type="molecule type" value="Genomic_DNA"/>
</dbReference>
<comment type="caution">
    <text evidence="2">The sequence shown here is derived from an EMBL/GenBank/DDBJ whole genome shotgun (WGS) entry which is preliminary data.</text>
</comment>
<feature type="region of interest" description="Disordered" evidence="1">
    <location>
        <begin position="1"/>
        <end position="70"/>
    </location>
</feature>
<name>A0ABR2QJM9_9ROSI</name>
<evidence type="ECO:0000313" key="3">
    <source>
        <dbReference type="Proteomes" id="UP001396334"/>
    </source>
</evidence>
<reference evidence="2 3" key="1">
    <citation type="journal article" date="2024" name="G3 (Bethesda)">
        <title>Genome assembly of Hibiscus sabdariffa L. provides insights into metabolisms of medicinal natural products.</title>
        <authorList>
            <person name="Kim T."/>
        </authorList>
    </citation>
    <scope>NUCLEOTIDE SEQUENCE [LARGE SCALE GENOMIC DNA]</scope>
    <source>
        <strain evidence="2">TK-2024</strain>
        <tissue evidence="2">Old leaves</tissue>
    </source>
</reference>
<proteinExistence type="predicted"/>
<feature type="region of interest" description="Disordered" evidence="1">
    <location>
        <begin position="111"/>
        <end position="141"/>
    </location>
</feature>
<feature type="compositionally biased region" description="Basic and acidic residues" evidence="1">
    <location>
        <begin position="128"/>
        <end position="141"/>
    </location>
</feature>
<dbReference type="Pfam" id="PF12609">
    <property type="entry name" value="DUF3774"/>
    <property type="match status" value="1"/>
</dbReference>
<keyword evidence="3" id="KW-1185">Reference proteome</keyword>
<evidence type="ECO:0000256" key="1">
    <source>
        <dbReference type="SAM" id="MobiDB-lite"/>
    </source>
</evidence>
<evidence type="ECO:0000313" key="2">
    <source>
        <dbReference type="EMBL" id="KAK9000866.1"/>
    </source>
</evidence>
<accession>A0ABR2QJM9</accession>
<dbReference type="PANTHER" id="PTHR33090">
    <property type="entry name" value="DUF3774 DOMAIN PROTEIN-RELATED"/>
    <property type="match status" value="1"/>
</dbReference>
<sequence>MSSRNTSTKDQVLKTESATESCSNQVRGASGSLNPMNGVKSGKTSNERDGRWLEEEEEEGGGGGHRYCPKPEATQELLIKLGMSSWKSWAVAATTLKAAEVSKDKKLCMWSSAKNHQASSSSSTCSKRRVEEREEKRNRSEESLRTIMYLSCWGPN</sequence>
<protein>
    <submittedName>
        <fullName evidence="2">Uncharacterized protein</fullName>
    </submittedName>
</protein>
<dbReference type="Proteomes" id="UP001396334">
    <property type="component" value="Unassembled WGS sequence"/>
</dbReference>
<gene>
    <name evidence="2" type="ORF">V6N11_081348</name>
</gene>
<feature type="compositionally biased region" description="Polar residues" evidence="1">
    <location>
        <begin position="1"/>
        <end position="35"/>
    </location>
</feature>
<organism evidence="2 3">
    <name type="scientific">Hibiscus sabdariffa</name>
    <name type="common">roselle</name>
    <dbReference type="NCBI Taxonomy" id="183260"/>
    <lineage>
        <taxon>Eukaryota</taxon>
        <taxon>Viridiplantae</taxon>
        <taxon>Streptophyta</taxon>
        <taxon>Embryophyta</taxon>
        <taxon>Tracheophyta</taxon>
        <taxon>Spermatophyta</taxon>
        <taxon>Magnoliopsida</taxon>
        <taxon>eudicotyledons</taxon>
        <taxon>Gunneridae</taxon>
        <taxon>Pentapetalae</taxon>
        <taxon>rosids</taxon>
        <taxon>malvids</taxon>
        <taxon>Malvales</taxon>
        <taxon>Malvaceae</taxon>
        <taxon>Malvoideae</taxon>
        <taxon>Hibiscus</taxon>
    </lineage>
</organism>
<dbReference type="InterPro" id="IPR022251">
    <property type="entry name" value="DUF3774_wound-induced"/>
</dbReference>